<dbReference type="AlphaFoldDB" id="A0A2X9I328"/>
<accession>A0A2X9I328</accession>
<organism evidence="1 2">
    <name type="scientific">Escherichia coli</name>
    <dbReference type="NCBI Taxonomy" id="562"/>
    <lineage>
        <taxon>Bacteria</taxon>
        <taxon>Pseudomonadati</taxon>
        <taxon>Pseudomonadota</taxon>
        <taxon>Gammaproteobacteria</taxon>
        <taxon>Enterobacterales</taxon>
        <taxon>Enterobacteriaceae</taxon>
        <taxon>Escherichia</taxon>
    </lineage>
</organism>
<evidence type="ECO:0000313" key="1">
    <source>
        <dbReference type="EMBL" id="VCY85168.1"/>
    </source>
</evidence>
<reference evidence="1 2" key="1">
    <citation type="submission" date="2018-10" db="EMBL/GenBank/DDBJ databases">
        <authorList>
            <person name="Noll B N."/>
        </authorList>
    </citation>
    <scope>NUCLEOTIDE SEQUENCE [LARGE SCALE GENOMIC DNA]</scope>
    <source>
        <strain evidence="1">Ecoli022</strain>
    </source>
</reference>
<dbReference type="EMBL" id="UWXJ01000001">
    <property type="protein sequence ID" value="VCY85168.1"/>
    <property type="molecule type" value="Genomic_DNA"/>
</dbReference>
<gene>
    <name evidence="1" type="ORF">BANRA_03868</name>
</gene>
<sequence>MRFVVFISESQQTLQEEYRVRARIIRERTALRNEIRGLLSEFGLLLPVGIRHVRKIQQGILPRGSGMTLHPFVVRTVRVK</sequence>
<dbReference type="Proteomes" id="UP000281521">
    <property type="component" value="Unassembled WGS sequence"/>
</dbReference>
<name>A0A2X9I328_ECOLX</name>
<evidence type="ECO:0000313" key="2">
    <source>
        <dbReference type="Proteomes" id="UP000281521"/>
    </source>
</evidence>
<protein>
    <submittedName>
        <fullName evidence="1">Transposase (Identified by ISEscan HMM)</fullName>
    </submittedName>
</protein>
<proteinExistence type="predicted"/>